<name>A0AAV4W4T9_9ARAC</name>
<accession>A0AAV4W4T9</accession>
<evidence type="ECO:0000313" key="1">
    <source>
        <dbReference type="EMBL" id="GIY77752.1"/>
    </source>
</evidence>
<protein>
    <submittedName>
        <fullName evidence="1">Uncharacterized protein</fullName>
    </submittedName>
</protein>
<reference evidence="1 2" key="1">
    <citation type="submission" date="2021-06" db="EMBL/GenBank/DDBJ databases">
        <title>Caerostris darwini draft genome.</title>
        <authorList>
            <person name="Kono N."/>
            <person name="Arakawa K."/>
        </authorList>
    </citation>
    <scope>NUCLEOTIDE SEQUENCE [LARGE SCALE GENOMIC DNA]</scope>
</reference>
<proteinExistence type="predicted"/>
<comment type="caution">
    <text evidence="1">The sequence shown here is derived from an EMBL/GenBank/DDBJ whole genome shotgun (WGS) entry which is preliminary data.</text>
</comment>
<organism evidence="1 2">
    <name type="scientific">Caerostris darwini</name>
    <dbReference type="NCBI Taxonomy" id="1538125"/>
    <lineage>
        <taxon>Eukaryota</taxon>
        <taxon>Metazoa</taxon>
        <taxon>Ecdysozoa</taxon>
        <taxon>Arthropoda</taxon>
        <taxon>Chelicerata</taxon>
        <taxon>Arachnida</taxon>
        <taxon>Araneae</taxon>
        <taxon>Araneomorphae</taxon>
        <taxon>Entelegynae</taxon>
        <taxon>Araneoidea</taxon>
        <taxon>Araneidae</taxon>
        <taxon>Caerostris</taxon>
    </lineage>
</organism>
<keyword evidence="2" id="KW-1185">Reference proteome</keyword>
<gene>
    <name evidence="1" type="ORF">CDAR_516131</name>
</gene>
<sequence>MSAPSFRHYLFQLLQLKQGGGNSTQLSHSWIPRVSLKKAEIPVLSARKELRKNRVKEWKRVYFPVNTTISSSTYLQPLHYSKVSALPERYINSLSELYILDNELTDVMGDDV</sequence>
<dbReference type="AlphaFoldDB" id="A0AAV4W4T9"/>
<dbReference type="EMBL" id="BPLQ01014168">
    <property type="protein sequence ID" value="GIY77752.1"/>
    <property type="molecule type" value="Genomic_DNA"/>
</dbReference>
<dbReference type="Proteomes" id="UP001054837">
    <property type="component" value="Unassembled WGS sequence"/>
</dbReference>
<evidence type="ECO:0000313" key="2">
    <source>
        <dbReference type="Proteomes" id="UP001054837"/>
    </source>
</evidence>